<feature type="compositionally biased region" description="Polar residues" evidence="1">
    <location>
        <begin position="606"/>
        <end position="619"/>
    </location>
</feature>
<dbReference type="PANTHER" id="PTHR31010">
    <property type="entry name" value="RAN-SPECIFIC GTPASE-ACTIVATING PROTEIN 30-RELATED"/>
    <property type="match status" value="1"/>
</dbReference>
<reference evidence="2 3" key="1">
    <citation type="journal article" date="2018" name="Nat. Ecol. Evol.">
        <title>Pezizomycetes genomes reveal the molecular basis of ectomycorrhizal truffle lifestyle.</title>
        <authorList>
            <person name="Murat C."/>
            <person name="Payen T."/>
            <person name="Noel B."/>
            <person name="Kuo A."/>
            <person name="Morin E."/>
            <person name="Chen J."/>
            <person name="Kohler A."/>
            <person name="Krizsan K."/>
            <person name="Balestrini R."/>
            <person name="Da Silva C."/>
            <person name="Montanini B."/>
            <person name="Hainaut M."/>
            <person name="Levati E."/>
            <person name="Barry K.W."/>
            <person name="Belfiori B."/>
            <person name="Cichocki N."/>
            <person name="Clum A."/>
            <person name="Dockter R.B."/>
            <person name="Fauchery L."/>
            <person name="Guy J."/>
            <person name="Iotti M."/>
            <person name="Le Tacon F."/>
            <person name="Lindquist E.A."/>
            <person name="Lipzen A."/>
            <person name="Malagnac F."/>
            <person name="Mello A."/>
            <person name="Molinier V."/>
            <person name="Miyauchi S."/>
            <person name="Poulain J."/>
            <person name="Riccioni C."/>
            <person name="Rubini A."/>
            <person name="Sitrit Y."/>
            <person name="Splivallo R."/>
            <person name="Traeger S."/>
            <person name="Wang M."/>
            <person name="Zifcakova L."/>
            <person name="Wipf D."/>
            <person name="Zambonelli A."/>
            <person name="Paolocci F."/>
            <person name="Nowrousian M."/>
            <person name="Ottonello S."/>
            <person name="Baldrian P."/>
            <person name="Spatafora J.W."/>
            <person name="Henrissat B."/>
            <person name="Nagy L.G."/>
            <person name="Aury J.M."/>
            <person name="Wincker P."/>
            <person name="Grigoriev I.V."/>
            <person name="Bonfante P."/>
            <person name="Martin F.M."/>
        </authorList>
    </citation>
    <scope>NUCLEOTIDE SEQUENCE [LARGE SCALE GENOMIC DNA]</scope>
    <source>
        <strain evidence="2 3">120613-1</strain>
    </source>
</reference>
<dbReference type="EMBL" id="ML120359">
    <property type="protein sequence ID" value="RPB04111.1"/>
    <property type="molecule type" value="Genomic_DNA"/>
</dbReference>
<evidence type="ECO:0000313" key="3">
    <source>
        <dbReference type="Proteomes" id="UP000276215"/>
    </source>
</evidence>
<organism evidence="2 3">
    <name type="scientific">Choiromyces venosus 120613-1</name>
    <dbReference type="NCBI Taxonomy" id="1336337"/>
    <lineage>
        <taxon>Eukaryota</taxon>
        <taxon>Fungi</taxon>
        <taxon>Dikarya</taxon>
        <taxon>Ascomycota</taxon>
        <taxon>Pezizomycotina</taxon>
        <taxon>Pezizomycetes</taxon>
        <taxon>Pezizales</taxon>
        <taxon>Tuberaceae</taxon>
        <taxon>Choiromyces</taxon>
    </lineage>
</organism>
<dbReference type="InterPro" id="IPR008812">
    <property type="entry name" value="Ran_GTP-bd-rel"/>
</dbReference>
<feature type="region of interest" description="Disordered" evidence="1">
    <location>
        <begin position="506"/>
        <end position="640"/>
    </location>
</feature>
<dbReference type="Proteomes" id="UP000276215">
    <property type="component" value="Unassembled WGS sequence"/>
</dbReference>
<name>A0A3N4K6P4_9PEZI</name>
<feature type="region of interest" description="Disordered" evidence="1">
    <location>
        <begin position="402"/>
        <end position="433"/>
    </location>
</feature>
<dbReference type="GO" id="GO:0005634">
    <property type="term" value="C:nucleus"/>
    <property type="evidence" value="ECO:0007669"/>
    <property type="project" value="TreeGrafter"/>
</dbReference>
<dbReference type="GO" id="GO:0030695">
    <property type="term" value="F:GTPase regulator activity"/>
    <property type="evidence" value="ECO:0007669"/>
    <property type="project" value="TreeGrafter"/>
</dbReference>
<evidence type="ECO:0000313" key="2">
    <source>
        <dbReference type="EMBL" id="RPB04111.1"/>
    </source>
</evidence>
<gene>
    <name evidence="2" type="ORF">L873DRAFT_1729921</name>
</gene>
<protein>
    <submittedName>
        <fullName evidence="2">Ran-binding-domain-containing protein</fullName>
    </submittedName>
</protein>
<feature type="compositionally biased region" description="Polar residues" evidence="1">
    <location>
        <begin position="540"/>
        <end position="565"/>
    </location>
</feature>
<dbReference type="GO" id="GO:0005737">
    <property type="term" value="C:cytoplasm"/>
    <property type="evidence" value="ECO:0007669"/>
    <property type="project" value="TreeGrafter"/>
</dbReference>
<feature type="compositionally biased region" description="Basic and acidic residues" evidence="1">
    <location>
        <begin position="506"/>
        <end position="521"/>
    </location>
</feature>
<evidence type="ECO:0000256" key="1">
    <source>
        <dbReference type="SAM" id="MobiDB-lite"/>
    </source>
</evidence>
<accession>A0A3N4K6P4</accession>
<dbReference type="Pfam" id="PF05508">
    <property type="entry name" value="Ran-binding"/>
    <property type="match status" value="1"/>
</dbReference>
<dbReference type="OrthoDB" id="512915at2759"/>
<dbReference type="AlphaFoldDB" id="A0A3N4K6P4"/>
<sequence length="640" mass="70934">MEFFLAKVSQQAVSFAIRSGIIVTSQFAIKECGRYISSIKGKDRQELQALQDRLEQKIRIISPAIDLVEIISARGNTSLESALTLTKNIRHNIQSLGVRVASLSAQEGGRKRLKSPDEINAVVQDIKQLLRKIEDAVPFINLAITTSGVNISSNIPHNVSPSRLMQASTLLTAGDTAYSINPFNPAQIGTTFTLSLYMLFAGHSHRQEHVSSKDLTWQEVIYKCKVKLQRVPLVYDDDQDDDGANRNNNQLRAQSKIDEYCYELCLIEDLDDGRMHEVEEGKQPPGSFEDVGKAGLRTRIPIHQISKIFYTNSGQLLGIEDSNSPILLVKRDLNAAPPRKLVDRVEQYDYGSDSEGEYPLDMREEDSREIEPQQELPEEYELPHHLDAEWLAFEVFTEPEPGFDDAASEYSDAEESLSIPGSSPPGSVADPNTSLAQALSNVELNINEHPSSPTPYTSPNVKSTLSILECLLRLTILQNHQQTSHLAVHDELLNLFLSDLAWGGTRESRQQERENARRRIGFDPFGSPTKPEKQAKVGTIQLTGSGGSRVNSRQGSSRGTPQSYGRSYHLDSSLPMTPSSDSKKPLPNLGDREQPVLASNRELWTPEQQLSSMFNSPYGTSPLAKKNPPGGNKFGTEEGG</sequence>
<keyword evidence="3" id="KW-1185">Reference proteome</keyword>
<dbReference type="PANTHER" id="PTHR31010:SF2">
    <property type="entry name" value="RAN-SPECIFIC GTPASE-ACTIVATING PROTEIN 30"/>
    <property type="match status" value="1"/>
</dbReference>
<proteinExistence type="predicted"/>
<feature type="compositionally biased region" description="Acidic residues" evidence="1">
    <location>
        <begin position="402"/>
        <end position="415"/>
    </location>
</feature>